<dbReference type="Pfam" id="PF16403">
    <property type="entry name" value="Bact_surface_Ig-like"/>
    <property type="match status" value="1"/>
</dbReference>
<reference evidence="6 7" key="1">
    <citation type="journal article" date="2017" name="BMC Genomics">
        <title>Comparative genomic and phylogenomic analyses of the Bifidobacteriaceae family.</title>
        <authorList>
            <person name="Lugli G.A."/>
            <person name="Milani C."/>
            <person name="Turroni F."/>
            <person name="Duranti S."/>
            <person name="Mancabelli L."/>
            <person name="Mangifesta M."/>
            <person name="Ferrario C."/>
            <person name="Modesto M."/>
            <person name="Mattarelli P."/>
            <person name="Jiri K."/>
            <person name="van Sinderen D."/>
            <person name="Ventura M."/>
        </authorList>
    </citation>
    <scope>NUCLEOTIDE SEQUENCE [LARGE SCALE GENOMIC DNA]</scope>
    <source>
        <strain evidence="6 7">DSM 28807</strain>
    </source>
</reference>
<dbReference type="Gene3D" id="3.20.20.370">
    <property type="entry name" value="Glycoside hydrolase/deacetylase"/>
    <property type="match status" value="1"/>
</dbReference>
<dbReference type="GO" id="GO:0005975">
    <property type="term" value="P:carbohydrate metabolic process"/>
    <property type="evidence" value="ECO:0007669"/>
    <property type="project" value="InterPro"/>
</dbReference>
<evidence type="ECO:0000256" key="1">
    <source>
        <dbReference type="ARBA" id="ARBA00022729"/>
    </source>
</evidence>
<feature type="transmembrane region" description="Helical" evidence="3">
    <location>
        <begin position="81"/>
        <end position="104"/>
    </location>
</feature>
<evidence type="ECO:0000259" key="5">
    <source>
        <dbReference type="Pfam" id="PF16403"/>
    </source>
</evidence>
<dbReference type="SUPFAM" id="SSF88713">
    <property type="entry name" value="Glycoside hydrolase/deacetylase"/>
    <property type="match status" value="1"/>
</dbReference>
<keyword evidence="3" id="KW-0472">Membrane</keyword>
<dbReference type="Gene3D" id="2.60.40.10">
    <property type="entry name" value="Immunoglobulins"/>
    <property type="match status" value="1"/>
</dbReference>
<evidence type="ECO:0000313" key="6">
    <source>
        <dbReference type="EMBL" id="OZG60659.1"/>
    </source>
</evidence>
<feature type="region of interest" description="Disordered" evidence="2">
    <location>
        <begin position="1"/>
        <end position="71"/>
    </location>
</feature>
<dbReference type="InterPro" id="IPR051398">
    <property type="entry name" value="Polysacch_Deacetylase"/>
</dbReference>
<dbReference type="Proteomes" id="UP000216352">
    <property type="component" value="Unassembled WGS sequence"/>
</dbReference>
<keyword evidence="3" id="KW-1133">Transmembrane helix</keyword>
<dbReference type="PANTHER" id="PTHR34216">
    <property type="match status" value="1"/>
</dbReference>
<proteinExistence type="predicted"/>
<dbReference type="InterPro" id="IPR002509">
    <property type="entry name" value="NODB_dom"/>
</dbReference>
<dbReference type="RefSeq" id="WP_083570060.1">
    <property type="nucleotide sequence ID" value="NZ_BDIS01000001.1"/>
</dbReference>
<protein>
    <submittedName>
        <fullName evidence="6">Polysaccharide deacetylase</fullName>
    </submittedName>
</protein>
<accession>A0A261FNF2</accession>
<name>A0A261FNF2_9BIFI</name>
<feature type="compositionally biased region" description="Basic and acidic residues" evidence="2">
    <location>
        <begin position="34"/>
        <end position="45"/>
    </location>
</feature>
<evidence type="ECO:0000256" key="3">
    <source>
        <dbReference type="SAM" id="Phobius"/>
    </source>
</evidence>
<keyword evidence="7" id="KW-1185">Reference proteome</keyword>
<evidence type="ECO:0000256" key="2">
    <source>
        <dbReference type="SAM" id="MobiDB-lite"/>
    </source>
</evidence>
<dbReference type="Pfam" id="PF01522">
    <property type="entry name" value="Polysacc_deac_1"/>
    <property type="match status" value="1"/>
</dbReference>
<dbReference type="STRING" id="1603886.GCA_001895165_00011"/>
<keyword evidence="3" id="KW-0812">Transmembrane</keyword>
<comment type="caution">
    <text evidence="6">The sequence shown here is derived from an EMBL/GenBank/DDBJ whole genome shotgun (WGS) entry which is preliminary data.</text>
</comment>
<dbReference type="InterPro" id="IPR013783">
    <property type="entry name" value="Ig-like_fold"/>
</dbReference>
<gene>
    <name evidence="6" type="ORF">BLEM_1728</name>
</gene>
<dbReference type="InterPro" id="IPR011330">
    <property type="entry name" value="Glyco_hydro/deAcase_b/a-brl"/>
</dbReference>
<dbReference type="OrthoDB" id="9782872at2"/>
<organism evidence="6 7">
    <name type="scientific">Bifidobacterium lemurum</name>
    <dbReference type="NCBI Taxonomy" id="1603886"/>
    <lineage>
        <taxon>Bacteria</taxon>
        <taxon>Bacillati</taxon>
        <taxon>Actinomycetota</taxon>
        <taxon>Actinomycetes</taxon>
        <taxon>Bifidobacteriales</taxon>
        <taxon>Bifidobacteriaceae</taxon>
        <taxon>Bifidobacterium</taxon>
    </lineage>
</organism>
<dbReference type="InterPro" id="IPR032179">
    <property type="entry name" value="Cry22Aa_Ig-like"/>
</dbReference>
<dbReference type="PANTHER" id="PTHR34216:SF7">
    <property type="entry name" value="POLY-BETA-1,6-N-ACETYL-D-GLUCOSAMINE N-DEACETYLASE"/>
    <property type="match status" value="1"/>
</dbReference>
<feature type="compositionally biased region" description="Basic and acidic residues" evidence="2">
    <location>
        <begin position="16"/>
        <end position="26"/>
    </location>
</feature>
<dbReference type="EMBL" id="MWWX01000014">
    <property type="protein sequence ID" value="OZG60659.1"/>
    <property type="molecule type" value="Genomic_DNA"/>
</dbReference>
<feature type="compositionally biased region" description="Basic residues" evidence="2">
    <location>
        <begin position="1"/>
        <end position="11"/>
    </location>
</feature>
<dbReference type="CDD" id="cd10966">
    <property type="entry name" value="CE4_yadE_5s"/>
    <property type="match status" value="1"/>
</dbReference>
<feature type="domain" description="NodB homology" evidence="4">
    <location>
        <begin position="285"/>
        <end position="406"/>
    </location>
</feature>
<evidence type="ECO:0000313" key="7">
    <source>
        <dbReference type="Proteomes" id="UP000216352"/>
    </source>
</evidence>
<sequence>MAAKGSHRASNGRRATGGDHTTDKNRTTGGNRTTDGRRRSGEHRYAGAHRHSSDSRAYSHGGHVSRRSARAAVRQARTQRLAALAVVVACALAALTLVIAPFAAPTLMRGRDTTTGTGSPNPPTVTHATLERTAAPELSPGGIVIGVNGSPTTIMLKGEEYVEGGAHAIDPDDGVLTAAIQTSGTVDADTAGDYTVTYSVRNSKGNLATATRTVRVVDSMETQNGGIPVLMYHYVYDDATPPADLNNNYIAASALEQQLRYLTDNGFYYPSWHEVRAFIDGTHSLPKRSVVLTFDDGEPGFMSVGGALLARYQVPATSFIIANDGNAPQRMKDYATPYLEYQSHSYAMHQAGGNVGHGGRISAMTKQEIIDDLKQSAAVTGALDALAYPFGDTTPDAIEAVREAGVLCAFTTQYGWANIGDDPMVLDRVRIQGTGSLETFIGAIQ</sequence>
<feature type="domain" description="Pesticidal crystal protein Cry22Aa Ig-like" evidence="5">
    <location>
        <begin position="145"/>
        <end position="216"/>
    </location>
</feature>
<keyword evidence="1" id="KW-0732">Signal</keyword>
<dbReference type="AlphaFoldDB" id="A0A261FNF2"/>
<dbReference type="GO" id="GO:0016810">
    <property type="term" value="F:hydrolase activity, acting on carbon-nitrogen (but not peptide) bonds"/>
    <property type="evidence" value="ECO:0007669"/>
    <property type="project" value="InterPro"/>
</dbReference>
<evidence type="ECO:0000259" key="4">
    <source>
        <dbReference type="Pfam" id="PF01522"/>
    </source>
</evidence>